<keyword evidence="4 6" id="KW-0648">Protein biosynthesis</keyword>
<protein>
    <recommendedName>
        <fullName evidence="6">Ribosome-recycling factor</fullName>
        <shortName evidence="6">RRF</shortName>
    </recommendedName>
    <alternativeName>
        <fullName evidence="6">Ribosome-releasing factor</fullName>
    </alternativeName>
</protein>
<sequence>MTNEIIKDIEVRMNKCIELFKKNINKIRTGRASTTLLDNIKVKYYDTIIPISQLATITVENSRTLKINVFDFSIVSLIENTIKNSELGLNPFTDGKVIYVPIPVLNEERRKELIKVIRNTAEQSRISIRNIRRETKDKLKVMSKEKKITEDQEYYTQELIQKITHSCIVRIDDFLINKENELMKF</sequence>
<dbReference type="InterPro" id="IPR023584">
    <property type="entry name" value="Ribosome_recyc_fac_dom"/>
</dbReference>
<comment type="similarity">
    <text evidence="2 6">Belongs to the RRF family.</text>
</comment>
<name>A0A2P5SWD2_9GAMM</name>
<keyword evidence="3 6" id="KW-0963">Cytoplasm</keyword>
<evidence type="ECO:0000256" key="6">
    <source>
        <dbReference type="HAMAP-Rule" id="MF_00040"/>
    </source>
</evidence>
<dbReference type="NCBIfam" id="TIGR00496">
    <property type="entry name" value="frr"/>
    <property type="match status" value="1"/>
</dbReference>
<comment type="function">
    <text evidence="5 6">Responsible for the release of ribosomes from messenger RNA at the termination of protein biosynthesis. May increase the efficiency of translation by recycling ribosomes from one round of translation to another.</text>
</comment>
<dbReference type="FunFam" id="3.30.1360.40:FF:000001">
    <property type="entry name" value="Ribosome-recycling factor"/>
    <property type="match status" value="1"/>
</dbReference>
<dbReference type="HAMAP" id="MF_00040">
    <property type="entry name" value="RRF"/>
    <property type="match status" value="1"/>
</dbReference>
<feature type="domain" description="Ribosome recycling factor" evidence="7">
    <location>
        <begin position="20"/>
        <end position="183"/>
    </location>
</feature>
<organism evidence="8 9">
    <name type="scientific">Candidatus Pantoea edessiphila</name>
    <dbReference type="NCBI Taxonomy" id="2044610"/>
    <lineage>
        <taxon>Bacteria</taxon>
        <taxon>Pseudomonadati</taxon>
        <taxon>Pseudomonadota</taxon>
        <taxon>Gammaproteobacteria</taxon>
        <taxon>Enterobacterales</taxon>
        <taxon>Erwiniaceae</taxon>
        <taxon>Pantoea</taxon>
    </lineage>
</organism>
<accession>A0A2P5SWD2</accession>
<dbReference type="PANTHER" id="PTHR20982">
    <property type="entry name" value="RIBOSOME RECYCLING FACTOR"/>
    <property type="match status" value="1"/>
</dbReference>
<evidence type="ECO:0000256" key="1">
    <source>
        <dbReference type="ARBA" id="ARBA00004496"/>
    </source>
</evidence>
<evidence type="ECO:0000313" key="8">
    <source>
        <dbReference type="EMBL" id="PPI86623.1"/>
    </source>
</evidence>
<evidence type="ECO:0000313" key="9">
    <source>
        <dbReference type="Proteomes" id="UP000296144"/>
    </source>
</evidence>
<comment type="caution">
    <text evidence="8">The sequence shown here is derived from an EMBL/GenBank/DDBJ whole genome shotgun (WGS) entry which is preliminary data.</text>
</comment>
<dbReference type="Proteomes" id="UP000296144">
    <property type="component" value="Unassembled WGS sequence"/>
</dbReference>
<proteinExistence type="inferred from homology"/>
<dbReference type="Gene3D" id="3.30.1360.40">
    <property type="match status" value="1"/>
</dbReference>
<dbReference type="InterPro" id="IPR002661">
    <property type="entry name" value="Ribosome_recyc_fac"/>
</dbReference>
<gene>
    <name evidence="6" type="primary">frr</name>
    <name evidence="8" type="ORF">CRV10_02155</name>
</gene>
<dbReference type="GO" id="GO:0043023">
    <property type="term" value="F:ribosomal large subunit binding"/>
    <property type="evidence" value="ECO:0007669"/>
    <property type="project" value="TreeGrafter"/>
</dbReference>
<dbReference type="CDD" id="cd00520">
    <property type="entry name" value="RRF"/>
    <property type="match status" value="1"/>
</dbReference>
<reference evidence="8 9" key="1">
    <citation type="journal article" date="2018" name="Genome Biol. Evol.">
        <title>Cladogenesis and Genomic Streamlining in Extracellular Endosymbionts of Tropical Stink Bugs.</title>
        <authorList>
            <person name="Otero-Bravo A."/>
            <person name="Goffredi S."/>
            <person name="Sabree Z.L."/>
        </authorList>
    </citation>
    <scope>NUCLEOTIDE SEQUENCE [LARGE SCALE GENOMIC DNA]</scope>
    <source>
        <strain evidence="8 9">SoEL</strain>
    </source>
</reference>
<evidence type="ECO:0000256" key="2">
    <source>
        <dbReference type="ARBA" id="ARBA00005912"/>
    </source>
</evidence>
<dbReference type="Gene3D" id="1.10.132.20">
    <property type="entry name" value="Ribosome-recycling factor"/>
    <property type="match status" value="1"/>
</dbReference>
<dbReference type="GO" id="GO:0005829">
    <property type="term" value="C:cytosol"/>
    <property type="evidence" value="ECO:0007669"/>
    <property type="project" value="GOC"/>
</dbReference>
<dbReference type="RefSeq" id="WP_136130199.1">
    <property type="nucleotide sequence ID" value="NZ_PDKU01000002.1"/>
</dbReference>
<keyword evidence="9" id="KW-1185">Reference proteome</keyword>
<evidence type="ECO:0000256" key="4">
    <source>
        <dbReference type="ARBA" id="ARBA00022917"/>
    </source>
</evidence>
<dbReference type="InterPro" id="IPR036191">
    <property type="entry name" value="RRF_sf"/>
</dbReference>
<dbReference type="EMBL" id="PDKU01000002">
    <property type="protein sequence ID" value="PPI86623.1"/>
    <property type="molecule type" value="Genomic_DNA"/>
</dbReference>
<dbReference type="AlphaFoldDB" id="A0A2P5SWD2"/>
<evidence type="ECO:0000259" key="7">
    <source>
        <dbReference type="Pfam" id="PF01765"/>
    </source>
</evidence>
<dbReference type="FunFam" id="1.10.132.20:FF:000001">
    <property type="entry name" value="Ribosome-recycling factor"/>
    <property type="match status" value="1"/>
</dbReference>
<dbReference type="GO" id="GO:0002184">
    <property type="term" value="P:cytoplasmic translational termination"/>
    <property type="evidence" value="ECO:0007669"/>
    <property type="project" value="TreeGrafter"/>
</dbReference>
<dbReference type="PANTHER" id="PTHR20982:SF3">
    <property type="entry name" value="MITOCHONDRIAL RIBOSOME RECYCLING FACTOR PSEUDO 1"/>
    <property type="match status" value="1"/>
</dbReference>
<dbReference type="SUPFAM" id="SSF55194">
    <property type="entry name" value="Ribosome recycling factor, RRF"/>
    <property type="match status" value="1"/>
</dbReference>
<dbReference type="Pfam" id="PF01765">
    <property type="entry name" value="RRF"/>
    <property type="match status" value="1"/>
</dbReference>
<comment type="subcellular location">
    <subcellularLocation>
        <location evidence="1 6">Cytoplasm</location>
    </subcellularLocation>
</comment>
<evidence type="ECO:0000256" key="3">
    <source>
        <dbReference type="ARBA" id="ARBA00022490"/>
    </source>
</evidence>
<dbReference type="OrthoDB" id="9804006at2"/>
<evidence type="ECO:0000256" key="5">
    <source>
        <dbReference type="ARBA" id="ARBA00025050"/>
    </source>
</evidence>